<organism evidence="1 2">
    <name type="scientific">Polarella glacialis</name>
    <name type="common">Dinoflagellate</name>
    <dbReference type="NCBI Taxonomy" id="89957"/>
    <lineage>
        <taxon>Eukaryota</taxon>
        <taxon>Sar</taxon>
        <taxon>Alveolata</taxon>
        <taxon>Dinophyceae</taxon>
        <taxon>Suessiales</taxon>
        <taxon>Suessiaceae</taxon>
        <taxon>Polarella</taxon>
    </lineage>
</organism>
<evidence type="ECO:0000313" key="2">
    <source>
        <dbReference type="Proteomes" id="UP000626109"/>
    </source>
</evidence>
<evidence type="ECO:0000313" key="1">
    <source>
        <dbReference type="EMBL" id="CAE8658062.1"/>
    </source>
</evidence>
<name>A0A813IYA5_POLGL</name>
<feature type="non-terminal residue" evidence="1">
    <location>
        <position position="1"/>
    </location>
</feature>
<gene>
    <name evidence="1" type="ORF">PGLA2088_LOCUS13233</name>
</gene>
<feature type="non-terminal residue" evidence="1">
    <location>
        <position position="87"/>
    </location>
</feature>
<dbReference type="AlphaFoldDB" id="A0A813IYA5"/>
<reference evidence="1" key="1">
    <citation type="submission" date="2021-02" db="EMBL/GenBank/DDBJ databases">
        <authorList>
            <person name="Dougan E. K."/>
            <person name="Rhodes N."/>
            <person name="Thang M."/>
            <person name="Chan C."/>
        </authorList>
    </citation>
    <scope>NUCLEOTIDE SEQUENCE</scope>
</reference>
<accession>A0A813IYA5</accession>
<sequence>VAGDTSPVPALLCEACQELLAFAAETPGTPGGFALAEVVLASEAVTGHGLPSAIARALRRRLLEPRLAWLRAGPIAEIRSEQVPEQV</sequence>
<protein>
    <submittedName>
        <fullName evidence="1">Uncharacterized protein</fullName>
    </submittedName>
</protein>
<proteinExistence type="predicted"/>
<comment type="caution">
    <text evidence="1">The sequence shown here is derived from an EMBL/GenBank/DDBJ whole genome shotgun (WGS) entry which is preliminary data.</text>
</comment>
<dbReference type="EMBL" id="CAJNNW010015721">
    <property type="protein sequence ID" value="CAE8658062.1"/>
    <property type="molecule type" value="Genomic_DNA"/>
</dbReference>
<dbReference type="Proteomes" id="UP000626109">
    <property type="component" value="Unassembled WGS sequence"/>
</dbReference>